<dbReference type="AlphaFoldDB" id="A0A0W8IBT4"/>
<feature type="region of interest" description="Disordered" evidence="1">
    <location>
        <begin position="160"/>
        <end position="185"/>
    </location>
</feature>
<accession>A0A0W8IBT4</accession>
<evidence type="ECO:0000256" key="1">
    <source>
        <dbReference type="SAM" id="MobiDB-lite"/>
    </source>
</evidence>
<dbReference type="Proteomes" id="UP000054837">
    <property type="component" value="Unassembled WGS sequence"/>
</dbReference>
<comment type="caution">
    <text evidence="2">The sequence shown here is derived from an EMBL/GenBank/DDBJ whole genome shotgun (WGS) entry which is preliminary data.</text>
</comment>
<evidence type="ECO:0000313" key="3">
    <source>
        <dbReference type="Proteomes" id="UP000054837"/>
    </source>
</evidence>
<evidence type="ECO:0008006" key="4">
    <source>
        <dbReference type="Google" id="ProtNLM"/>
    </source>
</evidence>
<protein>
    <recommendedName>
        <fullName evidence="4">Sulfotransferase family protein</fullName>
    </recommendedName>
</protein>
<dbReference type="OrthoDB" id="288532at2"/>
<gene>
    <name evidence="2" type="ORF">AVL62_13335</name>
</gene>
<dbReference type="EMBL" id="LQBL01000005">
    <property type="protein sequence ID" value="KUG57406.1"/>
    <property type="molecule type" value="Genomic_DNA"/>
</dbReference>
<dbReference type="Pfam" id="PF03567">
    <property type="entry name" value="Sulfotransfer_2"/>
    <property type="match status" value="1"/>
</dbReference>
<dbReference type="STRING" id="767452.AVL62_13335"/>
<sequence length="210" mass="24517">MPVYRKDGRSVLFIHVPKTGGTSVEHLFRANGWEQGFFSARYGRGTLNHLMVCGPQHLHGEPLEQLFRLERFDLVFTVVREPMARLRSEYVWRHRKKEQVDMSGSTVASWFRRSVRRSRENPYLFDNHLRPQHEFLVPGTEVLRLEDGLAEGLRRLSDAHGLGLEGGPEQFKDSSSGPRRSADVEISRATRRMARRFYKRDFSTFDYPRP</sequence>
<dbReference type="InterPro" id="IPR027417">
    <property type="entry name" value="P-loop_NTPase"/>
</dbReference>
<dbReference type="GO" id="GO:0016020">
    <property type="term" value="C:membrane"/>
    <property type="evidence" value="ECO:0007669"/>
    <property type="project" value="InterPro"/>
</dbReference>
<name>A0A0W8IBT4_9MICO</name>
<evidence type="ECO:0000313" key="2">
    <source>
        <dbReference type="EMBL" id="KUG57406.1"/>
    </source>
</evidence>
<organism evidence="2 3">
    <name type="scientific">Serinicoccus chungangensis</name>
    <dbReference type="NCBI Taxonomy" id="767452"/>
    <lineage>
        <taxon>Bacteria</taxon>
        <taxon>Bacillati</taxon>
        <taxon>Actinomycetota</taxon>
        <taxon>Actinomycetes</taxon>
        <taxon>Micrococcales</taxon>
        <taxon>Ornithinimicrobiaceae</taxon>
        <taxon>Serinicoccus</taxon>
    </lineage>
</organism>
<proteinExistence type="predicted"/>
<dbReference type="InterPro" id="IPR005331">
    <property type="entry name" value="Sulfotransferase"/>
</dbReference>
<dbReference type="Gene3D" id="3.40.50.300">
    <property type="entry name" value="P-loop containing nucleotide triphosphate hydrolases"/>
    <property type="match status" value="1"/>
</dbReference>
<reference evidence="2 3" key="1">
    <citation type="submission" date="2015-12" db="EMBL/GenBank/DDBJ databases">
        <title>Serinicoccus chungangenesis strain CD08_5 genome sequencing and assembly.</title>
        <authorList>
            <person name="Chander A.M."/>
            <person name="Kaur G."/>
            <person name="Nair G.R."/>
            <person name="Dhawan D.K."/>
            <person name="Kochhar R.K."/>
            <person name="Mayilraj S."/>
            <person name="Bhadada S.K."/>
        </authorList>
    </citation>
    <scope>NUCLEOTIDE SEQUENCE [LARGE SCALE GENOMIC DNA]</scope>
    <source>
        <strain evidence="2 3">CD08_5</strain>
    </source>
</reference>
<keyword evidence="3" id="KW-1185">Reference proteome</keyword>
<dbReference type="GO" id="GO:0008146">
    <property type="term" value="F:sulfotransferase activity"/>
    <property type="evidence" value="ECO:0007669"/>
    <property type="project" value="InterPro"/>
</dbReference>
<dbReference type="RefSeq" id="WP_058890241.1">
    <property type="nucleotide sequence ID" value="NZ_LQBL01000005.1"/>
</dbReference>
<dbReference type="SUPFAM" id="SSF52540">
    <property type="entry name" value="P-loop containing nucleoside triphosphate hydrolases"/>
    <property type="match status" value="1"/>
</dbReference>